<evidence type="ECO:0000313" key="2">
    <source>
        <dbReference type="EMBL" id="CAK6979209.1"/>
    </source>
</evidence>
<dbReference type="AlphaFoldDB" id="A0AAV1Q6Y1"/>
<dbReference type="EMBL" id="CAWUFR010000558">
    <property type="protein sequence ID" value="CAK6979209.1"/>
    <property type="molecule type" value="Genomic_DNA"/>
</dbReference>
<gene>
    <name evidence="2" type="ORF">FSCOSCO3_A016874</name>
</gene>
<keyword evidence="3" id="KW-1185">Reference proteome</keyword>
<protein>
    <submittedName>
        <fullName evidence="2">Uncharacterized protein</fullName>
    </submittedName>
</protein>
<organism evidence="2 3">
    <name type="scientific">Scomber scombrus</name>
    <name type="common">Atlantic mackerel</name>
    <name type="synonym">Scomber vernalis</name>
    <dbReference type="NCBI Taxonomy" id="13677"/>
    <lineage>
        <taxon>Eukaryota</taxon>
        <taxon>Metazoa</taxon>
        <taxon>Chordata</taxon>
        <taxon>Craniata</taxon>
        <taxon>Vertebrata</taxon>
        <taxon>Euteleostomi</taxon>
        <taxon>Actinopterygii</taxon>
        <taxon>Neopterygii</taxon>
        <taxon>Teleostei</taxon>
        <taxon>Neoteleostei</taxon>
        <taxon>Acanthomorphata</taxon>
        <taxon>Pelagiaria</taxon>
        <taxon>Scombriformes</taxon>
        <taxon>Scombridae</taxon>
        <taxon>Scomber</taxon>
    </lineage>
</organism>
<comment type="caution">
    <text evidence="2">The sequence shown here is derived from an EMBL/GenBank/DDBJ whole genome shotgun (WGS) entry which is preliminary data.</text>
</comment>
<reference evidence="2 3" key="1">
    <citation type="submission" date="2024-01" db="EMBL/GenBank/DDBJ databases">
        <authorList>
            <person name="Alioto T."/>
            <person name="Alioto T."/>
            <person name="Gomez Garrido J."/>
        </authorList>
    </citation>
    <scope>NUCLEOTIDE SEQUENCE [LARGE SCALE GENOMIC DNA]</scope>
</reference>
<dbReference type="Proteomes" id="UP001314229">
    <property type="component" value="Unassembled WGS sequence"/>
</dbReference>
<feature type="compositionally biased region" description="Polar residues" evidence="1">
    <location>
        <begin position="1"/>
        <end position="22"/>
    </location>
</feature>
<name>A0AAV1Q6Y1_SCOSC</name>
<proteinExistence type="predicted"/>
<evidence type="ECO:0000313" key="3">
    <source>
        <dbReference type="Proteomes" id="UP001314229"/>
    </source>
</evidence>
<accession>A0AAV1Q6Y1</accession>
<sequence length="107" mass="11096">MGGTAQDFNQSAVAGMQDQSSEAGRLAGEPVEPGKLEAVETQSQDTTAAQELVTAAAQEQAIGISGGSIEWRLYGAGPLREPVMLGATGTMPPFGDLMVQGMQDQDR</sequence>
<feature type="region of interest" description="Disordered" evidence="1">
    <location>
        <begin position="1"/>
        <end position="47"/>
    </location>
</feature>
<evidence type="ECO:0000256" key="1">
    <source>
        <dbReference type="SAM" id="MobiDB-lite"/>
    </source>
</evidence>